<dbReference type="EMBL" id="CAJGYM010000233">
    <property type="protein sequence ID" value="CAD6200072.1"/>
    <property type="molecule type" value="Genomic_DNA"/>
</dbReference>
<keyword evidence="3" id="KW-1185">Reference proteome</keyword>
<organism evidence="2 3">
    <name type="scientific">Caenorhabditis auriculariae</name>
    <dbReference type="NCBI Taxonomy" id="2777116"/>
    <lineage>
        <taxon>Eukaryota</taxon>
        <taxon>Metazoa</taxon>
        <taxon>Ecdysozoa</taxon>
        <taxon>Nematoda</taxon>
        <taxon>Chromadorea</taxon>
        <taxon>Rhabditida</taxon>
        <taxon>Rhabditina</taxon>
        <taxon>Rhabditomorpha</taxon>
        <taxon>Rhabditoidea</taxon>
        <taxon>Rhabditidae</taxon>
        <taxon>Peloderinae</taxon>
        <taxon>Caenorhabditis</taxon>
    </lineage>
</organism>
<gene>
    <name evidence="2" type="ORF">CAUJ_LOCUS15971</name>
</gene>
<feature type="region of interest" description="Disordered" evidence="1">
    <location>
        <begin position="20"/>
        <end position="49"/>
    </location>
</feature>
<protein>
    <submittedName>
        <fullName evidence="2">Uncharacterized protein</fullName>
    </submittedName>
</protein>
<reference evidence="2" key="1">
    <citation type="submission" date="2020-10" db="EMBL/GenBank/DDBJ databases">
        <authorList>
            <person name="Kikuchi T."/>
        </authorList>
    </citation>
    <scope>NUCLEOTIDE SEQUENCE</scope>
    <source>
        <strain evidence="2">NKZ352</strain>
    </source>
</reference>
<dbReference type="Proteomes" id="UP000835052">
    <property type="component" value="Unassembled WGS sequence"/>
</dbReference>
<evidence type="ECO:0000313" key="3">
    <source>
        <dbReference type="Proteomes" id="UP000835052"/>
    </source>
</evidence>
<evidence type="ECO:0000256" key="1">
    <source>
        <dbReference type="SAM" id="MobiDB-lite"/>
    </source>
</evidence>
<sequence length="109" mass="12352">MKYTDLTDEIVDEMVKQFQTNLQQNPPRPPPLAKKPSETSSRRVGIQRSDTTIRDITPSYISVVENLESPRAPSPTPSRFDMTFLPTKALLPLEFNLFLPAKLPEPKSL</sequence>
<accession>A0A8S1HXG9</accession>
<dbReference type="AlphaFoldDB" id="A0A8S1HXG9"/>
<proteinExistence type="predicted"/>
<comment type="caution">
    <text evidence="2">The sequence shown here is derived from an EMBL/GenBank/DDBJ whole genome shotgun (WGS) entry which is preliminary data.</text>
</comment>
<name>A0A8S1HXG9_9PELO</name>
<evidence type="ECO:0000313" key="2">
    <source>
        <dbReference type="EMBL" id="CAD6200072.1"/>
    </source>
</evidence>